<accession>A0AAN8KE31</accession>
<protein>
    <submittedName>
        <fullName evidence="1">Uncharacterized protein</fullName>
    </submittedName>
</protein>
<sequence length="176" mass="20776">MDNVKETSKLTEFTTNLEASTYGDDISLFSETPHVSRTKRYVAAAPVGVQLQRKMLNKRIDRRLNEIQKKRHYIRTKNYELKNTESYLQNHLRTLMLEISENSETTHISDDGQPEYECMQNESNFRRFSPRRIPTIRSQRRHLVKRPRVHSQLLLNFSSANSSDYVQISENIGFRI</sequence>
<comment type="caution">
    <text evidence="1">The sequence shown here is derived from an EMBL/GenBank/DDBJ whole genome shotgun (WGS) entry which is preliminary data.</text>
</comment>
<dbReference type="AlphaFoldDB" id="A0AAN8KE31"/>
<dbReference type="Proteomes" id="UP001347796">
    <property type="component" value="Unassembled WGS sequence"/>
</dbReference>
<evidence type="ECO:0000313" key="2">
    <source>
        <dbReference type="Proteomes" id="UP001347796"/>
    </source>
</evidence>
<evidence type="ECO:0000313" key="1">
    <source>
        <dbReference type="EMBL" id="KAK6195874.1"/>
    </source>
</evidence>
<gene>
    <name evidence="1" type="ORF">SNE40_001211</name>
</gene>
<proteinExistence type="predicted"/>
<dbReference type="EMBL" id="JAZGQO010000001">
    <property type="protein sequence ID" value="KAK6195874.1"/>
    <property type="molecule type" value="Genomic_DNA"/>
</dbReference>
<organism evidence="1 2">
    <name type="scientific">Patella caerulea</name>
    <name type="common">Rayed Mediterranean limpet</name>
    <dbReference type="NCBI Taxonomy" id="87958"/>
    <lineage>
        <taxon>Eukaryota</taxon>
        <taxon>Metazoa</taxon>
        <taxon>Spiralia</taxon>
        <taxon>Lophotrochozoa</taxon>
        <taxon>Mollusca</taxon>
        <taxon>Gastropoda</taxon>
        <taxon>Patellogastropoda</taxon>
        <taxon>Patelloidea</taxon>
        <taxon>Patellidae</taxon>
        <taxon>Patella</taxon>
    </lineage>
</organism>
<keyword evidence="2" id="KW-1185">Reference proteome</keyword>
<reference evidence="1 2" key="1">
    <citation type="submission" date="2024-01" db="EMBL/GenBank/DDBJ databases">
        <title>The genome of the rayed Mediterranean limpet Patella caerulea (Linnaeus, 1758).</title>
        <authorList>
            <person name="Anh-Thu Weber A."/>
            <person name="Halstead-Nussloch G."/>
        </authorList>
    </citation>
    <scope>NUCLEOTIDE SEQUENCE [LARGE SCALE GENOMIC DNA]</scope>
    <source>
        <strain evidence="1">AATW-2023a</strain>
        <tissue evidence="1">Whole specimen</tissue>
    </source>
</reference>
<name>A0AAN8KE31_PATCE</name>